<protein>
    <recommendedName>
        <fullName evidence="3">Phage gp6-like head-tail connector protein</fullName>
    </recommendedName>
</protein>
<evidence type="ECO:0000313" key="2">
    <source>
        <dbReference type="Proteomes" id="UP000241895"/>
    </source>
</evidence>
<dbReference type="InterPro" id="IPR021146">
    <property type="entry name" value="Phage_gp6-like_head-tail"/>
</dbReference>
<name>A0ABX5ITC7_9GAMM</name>
<evidence type="ECO:0008006" key="3">
    <source>
        <dbReference type="Google" id="ProtNLM"/>
    </source>
</evidence>
<dbReference type="Gene3D" id="1.10.3230.30">
    <property type="entry name" value="Phage gp6-like head-tail connector protein"/>
    <property type="match status" value="1"/>
</dbReference>
<dbReference type="RefSeq" id="WP_108133131.1">
    <property type="nucleotide sequence ID" value="NZ_PXNS01000009.1"/>
</dbReference>
<comment type="caution">
    <text evidence="1">The sequence shown here is derived from an EMBL/GenBank/DDBJ whole genome shotgun (WGS) entry which is preliminary data.</text>
</comment>
<dbReference type="EMBL" id="PXNS01000009">
    <property type="protein sequence ID" value="PTL93436.1"/>
    <property type="molecule type" value="Genomic_DNA"/>
</dbReference>
<organism evidence="1 2">
    <name type="scientific">Halomonas litopenaei</name>
    <dbReference type="NCBI Taxonomy" id="2109328"/>
    <lineage>
        <taxon>Bacteria</taxon>
        <taxon>Pseudomonadati</taxon>
        <taxon>Pseudomonadota</taxon>
        <taxon>Gammaproteobacteria</taxon>
        <taxon>Oceanospirillales</taxon>
        <taxon>Halomonadaceae</taxon>
        <taxon>Halomonas</taxon>
    </lineage>
</organism>
<reference evidence="1 2" key="1">
    <citation type="submission" date="2018-03" db="EMBL/GenBank/DDBJ databases">
        <authorList>
            <person name="Zhou J."/>
            <person name="Li X."/>
            <person name="Xue M."/>
            <person name="Yin J."/>
        </authorList>
    </citation>
    <scope>NUCLEOTIDE SEQUENCE [LARGE SCALE GENOMIC DNA]</scope>
    <source>
        <strain evidence="1 2">SYSU ZJ2214</strain>
    </source>
</reference>
<dbReference type="InterPro" id="IPR006450">
    <property type="entry name" value="Phage_HK97_gp6-like"/>
</dbReference>
<dbReference type="CDD" id="cd08054">
    <property type="entry name" value="gp6"/>
    <property type="match status" value="1"/>
</dbReference>
<accession>A0ABX5ITC7</accession>
<dbReference type="NCBIfam" id="TIGR01560">
    <property type="entry name" value="put_DNA_pack"/>
    <property type="match status" value="1"/>
</dbReference>
<dbReference type="Proteomes" id="UP000241895">
    <property type="component" value="Unassembled WGS sequence"/>
</dbReference>
<gene>
    <name evidence="1" type="ORF">C6W88_15605</name>
</gene>
<keyword evidence="2" id="KW-1185">Reference proteome</keyword>
<proteinExistence type="predicted"/>
<dbReference type="Pfam" id="PF05135">
    <property type="entry name" value="Phage_connect_1"/>
    <property type="match status" value="1"/>
</dbReference>
<evidence type="ECO:0000313" key="1">
    <source>
        <dbReference type="EMBL" id="PTL93436.1"/>
    </source>
</evidence>
<sequence>MLDLPTIKLHCRLDPDYTEEDDLLEVYSQAASRFIENQTDRTLYASSDSVPDEDDCPLVMDGSVRTAMLLLIGHWYENREAVVVGNITSEVPMAVEALIQPYRIYGV</sequence>